<keyword evidence="5" id="KW-0966">Cell projection</keyword>
<dbReference type="Proteomes" id="UP001165122">
    <property type="component" value="Unassembled WGS sequence"/>
</dbReference>
<evidence type="ECO:0000256" key="5">
    <source>
        <dbReference type="ARBA" id="ARBA00023273"/>
    </source>
</evidence>
<comment type="subcellular location">
    <subcellularLocation>
        <location evidence="1">Cell projection</location>
        <location evidence="1">Cilium</location>
    </subcellularLocation>
    <subcellularLocation>
        <location evidence="2">Cytoplasm</location>
    </subcellularLocation>
</comment>
<dbReference type="InterPro" id="IPR042541">
    <property type="entry name" value="BART_sf"/>
</dbReference>
<reference evidence="8" key="1">
    <citation type="journal article" date="2023" name="Commun. Biol.">
        <title>Genome analysis of Parmales, the sister group of diatoms, reveals the evolutionary specialization of diatoms from phago-mixotrophs to photoautotrophs.</title>
        <authorList>
            <person name="Ban H."/>
            <person name="Sato S."/>
            <person name="Yoshikawa S."/>
            <person name="Yamada K."/>
            <person name="Nakamura Y."/>
            <person name="Ichinomiya M."/>
            <person name="Sato N."/>
            <person name="Blanc-Mathieu R."/>
            <person name="Endo H."/>
            <person name="Kuwata A."/>
            <person name="Ogata H."/>
        </authorList>
    </citation>
    <scope>NUCLEOTIDE SEQUENCE [LARGE SCALE GENOMIC DNA]</scope>
    <source>
        <strain evidence="8">NIES 3700</strain>
    </source>
</reference>
<keyword evidence="8" id="KW-1185">Reference proteome</keyword>
<evidence type="ECO:0000259" key="6">
    <source>
        <dbReference type="Pfam" id="PF11527"/>
    </source>
</evidence>
<protein>
    <recommendedName>
        <fullName evidence="6">BART domain-containing protein</fullName>
    </recommendedName>
</protein>
<keyword evidence="3" id="KW-0963">Cytoplasm</keyword>
<evidence type="ECO:0000256" key="1">
    <source>
        <dbReference type="ARBA" id="ARBA00004138"/>
    </source>
</evidence>
<organism evidence="7 8">
    <name type="scientific">Triparma laevis f. longispina</name>
    <dbReference type="NCBI Taxonomy" id="1714387"/>
    <lineage>
        <taxon>Eukaryota</taxon>
        <taxon>Sar</taxon>
        <taxon>Stramenopiles</taxon>
        <taxon>Ochrophyta</taxon>
        <taxon>Bolidophyceae</taxon>
        <taxon>Parmales</taxon>
        <taxon>Triparmaceae</taxon>
        <taxon>Triparma</taxon>
    </lineage>
</organism>
<dbReference type="GO" id="GO:0005737">
    <property type="term" value="C:cytoplasm"/>
    <property type="evidence" value="ECO:0007669"/>
    <property type="project" value="UniProtKB-SubCell"/>
</dbReference>
<name>A0A9W7DQ72_9STRA</name>
<proteinExistence type="predicted"/>
<accession>A0A9W7DQ72</accession>
<sequence length="147" mass="17051">MPPSTPEGTELVRKVAYHFEEIFTDDEDVIMFFTNNLEHFEDEFEEEGKQSEEKEHKMIYTDLYSEFEKLMEEKISDVAEKLGFDDATEFFSTLQETLNEKEGYEQGEREQATFDAVVASYDYEKFVALMRGKAKGKMAMARAFGAA</sequence>
<evidence type="ECO:0000256" key="2">
    <source>
        <dbReference type="ARBA" id="ARBA00004496"/>
    </source>
</evidence>
<dbReference type="GO" id="GO:0005929">
    <property type="term" value="C:cilium"/>
    <property type="evidence" value="ECO:0007669"/>
    <property type="project" value="UniProtKB-SubCell"/>
</dbReference>
<dbReference type="AlphaFoldDB" id="A0A9W7DQ72"/>
<evidence type="ECO:0000256" key="3">
    <source>
        <dbReference type="ARBA" id="ARBA00022490"/>
    </source>
</evidence>
<dbReference type="EMBL" id="BRXW01000414">
    <property type="protein sequence ID" value="GMH52114.1"/>
    <property type="molecule type" value="Genomic_DNA"/>
</dbReference>
<keyword evidence="4" id="KW-0969">Cilium</keyword>
<feature type="domain" description="BART" evidence="6">
    <location>
        <begin position="28"/>
        <end position="135"/>
    </location>
</feature>
<evidence type="ECO:0000313" key="7">
    <source>
        <dbReference type="EMBL" id="GMH52114.1"/>
    </source>
</evidence>
<dbReference type="OrthoDB" id="195795at2759"/>
<evidence type="ECO:0000313" key="8">
    <source>
        <dbReference type="Proteomes" id="UP001165122"/>
    </source>
</evidence>
<evidence type="ECO:0000256" key="4">
    <source>
        <dbReference type="ARBA" id="ARBA00023069"/>
    </source>
</evidence>
<dbReference type="InterPro" id="IPR023379">
    <property type="entry name" value="BART_dom"/>
</dbReference>
<dbReference type="Gene3D" id="1.20.1520.10">
    <property type="entry name" value="ADP-ribosylation factor-like 2-binding protein, domain"/>
    <property type="match status" value="1"/>
</dbReference>
<comment type="caution">
    <text evidence="7">The sequence shown here is derived from an EMBL/GenBank/DDBJ whole genome shotgun (WGS) entry which is preliminary data.</text>
</comment>
<gene>
    <name evidence="7" type="ORF">TrLO_g7459</name>
</gene>
<dbReference type="Pfam" id="PF11527">
    <property type="entry name" value="ARL2_Bind_BART"/>
    <property type="match status" value="1"/>
</dbReference>